<dbReference type="AlphaFoldDB" id="A0A9D1GSG2"/>
<evidence type="ECO:0000256" key="3">
    <source>
        <dbReference type="ARBA" id="ARBA00022989"/>
    </source>
</evidence>
<feature type="transmembrane region" description="Helical" evidence="5">
    <location>
        <begin position="160"/>
        <end position="184"/>
    </location>
</feature>
<feature type="transmembrane region" description="Helical" evidence="5">
    <location>
        <begin position="81"/>
        <end position="100"/>
    </location>
</feature>
<proteinExistence type="predicted"/>
<dbReference type="CDD" id="cd16914">
    <property type="entry name" value="EcfT"/>
    <property type="match status" value="1"/>
</dbReference>
<comment type="subcellular location">
    <subcellularLocation>
        <location evidence="1">Membrane</location>
        <topology evidence="1">Multi-pass membrane protein</topology>
    </subcellularLocation>
</comment>
<feature type="transmembrane region" description="Helical" evidence="5">
    <location>
        <begin position="59"/>
        <end position="75"/>
    </location>
</feature>
<evidence type="ECO:0000256" key="2">
    <source>
        <dbReference type="ARBA" id="ARBA00022692"/>
    </source>
</evidence>
<accession>A0A9D1GSG2</accession>
<keyword evidence="4 5" id="KW-0472">Membrane</keyword>
<feature type="transmembrane region" description="Helical" evidence="5">
    <location>
        <begin position="205"/>
        <end position="224"/>
    </location>
</feature>
<feature type="transmembrane region" description="Helical" evidence="5">
    <location>
        <begin position="35"/>
        <end position="52"/>
    </location>
</feature>
<dbReference type="Proteomes" id="UP000886758">
    <property type="component" value="Unassembled WGS sequence"/>
</dbReference>
<sequence>MKRLKFKTTRYPLFAIVLSLFIIVFGMIMAKDDYLCWYLIGLCVWLCLFGCIKSVLKMIPVFLIFGGLFAIIAYYSGNGDLLSAIAMLNRFGALFLGVALSMSVSSVQMTRCLSQIRTPRAITLGMLISMSFVPMLKGESNRVREAMKTRGAGRIFNPKILYRAFLIPFVMRIVTISDTLALSVETRGFRLDGSPYSIYKKEYPTIWDGVFLIGIIAGAIGVIFL</sequence>
<evidence type="ECO:0000313" key="7">
    <source>
        <dbReference type="Proteomes" id="UP000886758"/>
    </source>
</evidence>
<evidence type="ECO:0000313" key="6">
    <source>
        <dbReference type="EMBL" id="HIT50573.1"/>
    </source>
</evidence>
<name>A0A9D1GSG2_9MOLU</name>
<feature type="transmembrane region" description="Helical" evidence="5">
    <location>
        <begin position="12"/>
        <end position="29"/>
    </location>
</feature>
<evidence type="ECO:0000256" key="1">
    <source>
        <dbReference type="ARBA" id="ARBA00004141"/>
    </source>
</evidence>
<dbReference type="InterPro" id="IPR003339">
    <property type="entry name" value="ABC/ECF_trnsptr_transmembrane"/>
</dbReference>
<comment type="caution">
    <text evidence="6">The sequence shown here is derived from an EMBL/GenBank/DDBJ whole genome shotgun (WGS) entry which is preliminary data.</text>
</comment>
<gene>
    <name evidence="6" type="ORF">IAD46_06040</name>
</gene>
<organism evidence="6 7">
    <name type="scientific">Candidatus Pelethenecus faecipullorum</name>
    <dbReference type="NCBI Taxonomy" id="2840900"/>
    <lineage>
        <taxon>Bacteria</taxon>
        <taxon>Bacillati</taxon>
        <taxon>Mycoplasmatota</taxon>
        <taxon>Mollicutes</taxon>
        <taxon>Candidatus Pelethenecus</taxon>
    </lineage>
</organism>
<reference evidence="6" key="1">
    <citation type="submission" date="2020-10" db="EMBL/GenBank/DDBJ databases">
        <authorList>
            <person name="Gilroy R."/>
        </authorList>
    </citation>
    <scope>NUCLEOTIDE SEQUENCE</scope>
    <source>
        <strain evidence="6">ChiW17-6978</strain>
    </source>
</reference>
<protein>
    <submittedName>
        <fullName evidence="6">Energy-coupling factor transporter transmembrane protein EcfT</fullName>
    </submittedName>
</protein>
<dbReference type="Pfam" id="PF02361">
    <property type="entry name" value="CbiQ"/>
    <property type="match status" value="1"/>
</dbReference>
<dbReference type="GO" id="GO:0005886">
    <property type="term" value="C:plasma membrane"/>
    <property type="evidence" value="ECO:0007669"/>
    <property type="project" value="UniProtKB-ARBA"/>
</dbReference>
<dbReference type="EMBL" id="DVLF01000188">
    <property type="protein sequence ID" value="HIT50573.1"/>
    <property type="molecule type" value="Genomic_DNA"/>
</dbReference>
<keyword evidence="2 5" id="KW-0812">Transmembrane</keyword>
<keyword evidence="3 5" id="KW-1133">Transmembrane helix</keyword>
<evidence type="ECO:0000256" key="4">
    <source>
        <dbReference type="ARBA" id="ARBA00023136"/>
    </source>
</evidence>
<reference evidence="6" key="2">
    <citation type="journal article" date="2021" name="PeerJ">
        <title>Extensive microbial diversity within the chicken gut microbiome revealed by metagenomics and culture.</title>
        <authorList>
            <person name="Gilroy R."/>
            <person name="Ravi A."/>
            <person name="Getino M."/>
            <person name="Pursley I."/>
            <person name="Horton D.L."/>
            <person name="Alikhan N.F."/>
            <person name="Baker D."/>
            <person name="Gharbi K."/>
            <person name="Hall N."/>
            <person name="Watson M."/>
            <person name="Adriaenssens E.M."/>
            <person name="Foster-Nyarko E."/>
            <person name="Jarju S."/>
            <person name="Secka A."/>
            <person name="Antonio M."/>
            <person name="Oren A."/>
            <person name="Chaudhuri R.R."/>
            <person name="La Ragione R."/>
            <person name="Hildebrand F."/>
            <person name="Pallen M.J."/>
        </authorList>
    </citation>
    <scope>NUCLEOTIDE SEQUENCE</scope>
    <source>
        <strain evidence="6">ChiW17-6978</strain>
    </source>
</reference>
<evidence type="ECO:0000256" key="5">
    <source>
        <dbReference type="SAM" id="Phobius"/>
    </source>
</evidence>